<proteinExistence type="predicted"/>
<accession>A0A2T0WK30</accession>
<dbReference type="EMBL" id="PVTR01000007">
    <property type="protein sequence ID" value="PRY87056.1"/>
    <property type="molecule type" value="Genomic_DNA"/>
</dbReference>
<dbReference type="RefSeq" id="WP_106134078.1">
    <property type="nucleotide sequence ID" value="NZ_PVTR01000007.1"/>
</dbReference>
<evidence type="ECO:0000259" key="3">
    <source>
        <dbReference type="PROSITE" id="PS51677"/>
    </source>
</evidence>
<dbReference type="SUPFAM" id="SSF88713">
    <property type="entry name" value="Glycoside hydrolase/deacetylase"/>
    <property type="match status" value="1"/>
</dbReference>
<dbReference type="InterPro" id="IPR050248">
    <property type="entry name" value="Polysacc_deacetylase_ArnD"/>
</dbReference>
<dbReference type="GO" id="GO:0016020">
    <property type="term" value="C:membrane"/>
    <property type="evidence" value="ECO:0007669"/>
    <property type="project" value="TreeGrafter"/>
</dbReference>
<evidence type="ECO:0000313" key="5">
    <source>
        <dbReference type="Proteomes" id="UP000238157"/>
    </source>
</evidence>
<evidence type="ECO:0000256" key="1">
    <source>
        <dbReference type="ARBA" id="ARBA00022723"/>
    </source>
</evidence>
<dbReference type="PANTHER" id="PTHR10587">
    <property type="entry name" value="GLYCOSYL TRANSFERASE-RELATED"/>
    <property type="match status" value="1"/>
</dbReference>
<sequence>MKSGIIVFFLMFNFTILSAQVQREYGGIVRGDVSGKKLSLVFTGHEYAEGADFILESLKKGNIKASFFLTGDFLRNPEFEMLVMRMVEDRHYVGPHSDKHLLYASWEDREELLIDKNTFLKDLKHNIDAIELFGIPRSEITFFLPPYEWYNDSISKWTTESGLELINFSSGTRSHADYTDPSMPNYISSRDILRGIMDYEKSSSTGMNGFILLVHLGVGEKREDKFYYFLPELIQFLRDKEYTMVDLEEMLKE</sequence>
<dbReference type="GO" id="GO:0016810">
    <property type="term" value="F:hydrolase activity, acting on carbon-nitrogen (but not peptide) bonds"/>
    <property type="evidence" value="ECO:0007669"/>
    <property type="project" value="InterPro"/>
</dbReference>
<keyword evidence="5" id="KW-1185">Reference proteome</keyword>
<dbReference type="GO" id="GO:0005975">
    <property type="term" value="P:carbohydrate metabolic process"/>
    <property type="evidence" value="ECO:0007669"/>
    <property type="project" value="InterPro"/>
</dbReference>
<reference evidence="4 5" key="1">
    <citation type="submission" date="2018-03" db="EMBL/GenBank/DDBJ databases">
        <title>Genomic Encyclopedia of Archaeal and Bacterial Type Strains, Phase II (KMG-II): from individual species to whole genera.</title>
        <authorList>
            <person name="Goeker M."/>
        </authorList>
    </citation>
    <scope>NUCLEOTIDE SEQUENCE [LARGE SCALE GENOMIC DNA]</scope>
    <source>
        <strain evidence="4 5">DSM 27929</strain>
    </source>
</reference>
<evidence type="ECO:0000256" key="2">
    <source>
        <dbReference type="ARBA" id="ARBA00022801"/>
    </source>
</evidence>
<feature type="domain" description="NodB homology" evidence="3">
    <location>
        <begin position="36"/>
        <end position="245"/>
    </location>
</feature>
<gene>
    <name evidence="4" type="ORF">CLW00_107125</name>
</gene>
<dbReference type="GO" id="GO:0046872">
    <property type="term" value="F:metal ion binding"/>
    <property type="evidence" value="ECO:0007669"/>
    <property type="project" value="UniProtKB-KW"/>
</dbReference>
<organism evidence="4 5">
    <name type="scientific">Mongoliibacter ruber</name>
    <dbReference type="NCBI Taxonomy" id="1750599"/>
    <lineage>
        <taxon>Bacteria</taxon>
        <taxon>Pseudomonadati</taxon>
        <taxon>Bacteroidota</taxon>
        <taxon>Cytophagia</taxon>
        <taxon>Cytophagales</taxon>
        <taxon>Cyclobacteriaceae</taxon>
        <taxon>Mongoliibacter</taxon>
    </lineage>
</organism>
<dbReference type="Gene3D" id="3.20.20.370">
    <property type="entry name" value="Glycoside hydrolase/deacetylase"/>
    <property type="match status" value="1"/>
</dbReference>
<keyword evidence="2" id="KW-0378">Hydrolase</keyword>
<dbReference type="PROSITE" id="PS51677">
    <property type="entry name" value="NODB"/>
    <property type="match status" value="1"/>
</dbReference>
<comment type="caution">
    <text evidence="4">The sequence shown here is derived from an EMBL/GenBank/DDBJ whole genome shotgun (WGS) entry which is preliminary data.</text>
</comment>
<keyword evidence="1" id="KW-0479">Metal-binding</keyword>
<dbReference type="Pfam" id="PF01522">
    <property type="entry name" value="Polysacc_deac_1"/>
    <property type="match status" value="1"/>
</dbReference>
<dbReference type="InterPro" id="IPR002509">
    <property type="entry name" value="NODB_dom"/>
</dbReference>
<protein>
    <submittedName>
        <fullName evidence="4">Peptidoglycan/xylan/chitin deacetylase (PgdA/CDA1 family)</fullName>
    </submittedName>
</protein>
<dbReference type="PANTHER" id="PTHR10587:SF133">
    <property type="entry name" value="CHITIN DEACETYLASE 1-RELATED"/>
    <property type="match status" value="1"/>
</dbReference>
<evidence type="ECO:0000313" key="4">
    <source>
        <dbReference type="EMBL" id="PRY87056.1"/>
    </source>
</evidence>
<dbReference type="OrthoDB" id="837450at2"/>
<dbReference type="AlphaFoldDB" id="A0A2T0WK30"/>
<dbReference type="Proteomes" id="UP000238157">
    <property type="component" value="Unassembled WGS sequence"/>
</dbReference>
<name>A0A2T0WK30_9BACT</name>
<dbReference type="CDD" id="cd10917">
    <property type="entry name" value="CE4_NodB_like_6s_7s"/>
    <property type="match status" value="1"/>
</dbReference>
<dbReference type="InterPro" id="IPR011330">
    <property type="entry name" value="Glyco_hydro/deAcase_b/a-brl"/>
</dbReference>